<dbReference type="GO" id="GO:0004622">
    <property type="term" value="F:phosphatidylcholine lysophospholipase activity"/>
    <property type="evidence" value="ECO:0007669"/>
    <property type="project" value="TreeGrafter"/>
</dbReference>
<dbReference type="InterPro" id="IPR006584">
    <property type="entry name" value="Cellulose-bd_IV"/>
</dbReference>
<dbReference type="EMBL" id="BMHP01000001">
    <property type="protein sequence ID" value="GGD51425.1"/>
    <property type="molecule type" value="Genomic_DNA"/>
</dbReference>
<organism evidence="4 5">
    <name type="scientific">Paenibacillus nasutitermitis</name>
    <dbReference type="NCBI Taxonomy" id="1652958"/>
    <lineage>
        <taxon>Bacteria</taxon>
        <taxon>Bacillati</taxon>
        <taxon>Bacillota</taxon>
        <taxon>Bacilli</taxon>
        <taxon>Bacillales</taxon>
        <taxon>Paenibacillaceae</taxon>
        <taxon>Paenibacillus</taxon>
    </lineage>
</organism>
<dbReference type="InterPro" id="IPR036514">
    <property type="entry name" value="SGNH_hydro_sf"/>
</dbReference>
<accession>A0A916YLN9</accession>
<dbReference type="Pfam" id="PF13472">
    <property type="entry name" value="Lipase_GDSL_2"/>
    <property type="match status" value="1"/>
</dbReference>
<gene>
    <name evidence="4" type="ORF">GCM10010911_06190</name>
</gene>
<dbReference type="PANTHER" id="PTHR30383:SF5">
    <property type="entry name" value="SGNH HYDROLASE-TYPE ESTERASE DOMAIN-CONTAINING PROTEIN"/>
    <property type="match status" value="1"/>
</dbReference>
<evidence type="ECO:0000259" key="3">
    <source>
        <dbReference type="PROSITE" id="PS51175"/>
    </source>
</evidence>
<dbReference type="Proteomes" id="UP000612456">
    <property type="component" value="Unassembled WGS sequence"/>
</dbReference>
<dbReference type="InterPro" id="IPR005084">
    <property type="entry name" value="CBM6"/>
</dbReference>
<dbReference type="Pfam" id="PF03422">
    <property type="entry name" value="CBM_6"/>
    <property type="match status" value="1"/>
</dbReference>
<dbReference type="RefSeq" id="WP_188989005.1">
    <property type="nucleotide sequence ID" value="NZ_BMHP01000001.1"/>
</dbReference>
<dbReference type="Gene3D" id="2.60.120.260">
    <property type="entry name" value="Galactose-binding domain-like"/>
    <property type="match status" value="2"/>
</dbReference>
<proteinExistence type="predicted"/>
<feature type="chain" id="PRO_5039336370" description="CBM6 domain-containing protein" evidence="2">
    <location>
        <begin position="33"/>
        <end position="469"/>
    </location>
</feature>
<dbReference type="SUPFAM" id="SSF52266">
    <property type="entry name" value="SGNH hydrolase"/>
    <property type="match status" value="1"/>
</dbReference>
<dbReference type="GO" id="GO:0030246">
    <property type="term" value="F:carbohydrate binding"/>
    <property type="evidence" value="ECO:0007669"/>
    <property type="project" value="InterPro"/>
</dbReference>
<dbReference type="PANTHER" id="PTHR30383">
    <property type="entry name" value="THIOESTERASE 1/PROTEASE 1/LYSOPHOSPHOLIPASE L1"/>
    <property type="match status" value="1"/>
</dbReference>
<dbReference type="InterPro" id="IPR013830">
    <property type="entry name" value="SGNH_hydro"/>
</dbReference>
<feature type="domain" description="CBM6" evidence="3">
    <location>
        <begin position="348"/>
        <end position="468"/>
    </location>
</feature>
<name>A0A916YLN9_9BACL</name>
<reference evidence="4" key="2">
    <citation type="submission" date="2020-09" db="EMBL/GenBank/DDBJ databases">
        <authorList>
            <person name="Sun Q."/>
            <person name="Zhou Y."/>
        </authorList>
    </citation>
    <scope>NUCLEOTIDE SEQUENCE</scope>
    <source>
        <strain evidence="4">CGMCC 1.15178</strain>
    </source>
</reference>
<feature type="signal peptide" evidence="2">
    <location>
        <begin position="1"/>
        <end position="32"/>
    </location>
</feature>
<evidence type="ECO:0000313" key="4">
    <source>
        <dbReference type="EMBL" id="GGD51425.1"/>
    </source>
</evidence>
<evidence type="ECO:0000313" key="5">
    <source>
        <dbReference type="Proteomes" id="UP000612456"/>
    </source>
</evidence>
<evidence type="ECO:0000256" key="1">
    <source>
        <dbReference type="ARBA" id="ARBA00022729"/>
    </source>
</evidence>
<dbReference type="CDD" id="cd04084">
    <property type="entry name" value="CBM6_xylanase-like"/>
    <property type="match status" value="1"/>
</dbReference>
<sequence length="469" mass="50690">MRNPHVLQRRIMLMVIALLVVAASGLVSPKQAAAATTMINNSNPAIVYQNMNPASPGRGLGDYQDDVHYATLDGAYFQYTFTGTGIEYITEKFSDQGQVDIYIDGVFKQTVDCYSLARQVQVSVYSISGLTSGTHTIKGVKKDGTYMLLDALRVTSDTAPVIKVAAVGDSITTGSYPAQLGSLLGSAYEVRAYGVGGTTMLKNGDHPYWDTYPFIDSGNWLPDIVIIMLGTNDSAAQNWQYKNEFLGDYTDMINHYKNLSSSPTVYVALSPEDYWPGNVVSSEVVPLQIQAANNTGSTILDVNTATKNMAHNFPDNIHPNEAGSTTIATVMYNGMKAAGLPALVNAYGKTEAEDFNSKSGSVQAEWSSEGSPNLGFIGTGDYVVYNHYNFGNGATKFDARIASDNTVGRIEIRLDSPTGTLAGTVYGVNTGSYQTYTTQQTTIASVTGIHNVYLVFTAGLNLNWFQFKQ</sequence>
<dbReference type="AlphaFoldDB" id="A0A916YLN9"/>
<dbReference type="SUPFAM" id="SSF49785">
    <property type="entry name" value="Galactose-binding domain-like"/>
    <property type="match status" value="1"/>
</dbReference>
<dbReference type="Gene3D" id="3.40.50.1110">
    <property type="entry name" value="SGNH hydrolase"/>
    <property type="match status" value="1"/>
</dbReference>
<protein>
    <recommendedName>
        <fullName evidence="3">CBM6 domain-containing protein</fullName>
    </recommendedName>
</protein>
<dbReference type="InterPro" id="IPR008979">
    <property type="entry name" value="Galactose-bd-like_sf"/>
</dbReference>
<dbReference type="SMART" id="SM00606">
    <property type="entry name" value="CBD_IV"/>
    <property type="match status" value="1"/>
</dbReference>
<keyword evidence="1 2" id="KW-0732">Signal</keyword>
<keyword evidence="5" id="KW-1185">Reference proteome</keyword>
<evidence type="ECO:0000256" key="2">
    <source>
        <dbReference type="SAM" id="SignalP"/>
    </source>
</evidence>
<dbReference type="InterPro" id="IPR051532">
    <property type="entry name" value="Ester_Hydrolysis_Enzymes"/>
</dbReference>
<comment type="caution">
    <text evidence="4">The sequence shown here is derived from an EMBL/GenBank/DDBJ whole genome shotgun (WGS) entry which is preliminary data.</text>
</comment>
<dbReference type="PROSITE" id="PS51175">
    <property type="entry name" value="CBM6"/>
    <property type="match status" value="1"/>
</dbReference>
<reference evidence="4" key="1">
    <citation type="journal article" date="2014" name="Int. J. Syst. Evol. Microbiol.">
        <title>Complete genome sequence of Corynebacterium casei LMG S-19264T (=DSM 44701T), isolated from a smear-ripened cheese.</title>
        <authorList>
            <consortium name="US DOE Joint Genome Institute (JGI-PGF)"/>
            <person name="Walter F."/>
            <person name="Albersmeier A."/>
            <person name="Kalinowski J."/>
            <person name="Ruckert C."/>
        </authorList>
    </citation>
    <scope>NUCLEOTIDE SEQUENCE</scope>
    <source>
        <strain evidence="4">CGMCC 1.15178</strain>
    </source>
</reference>